<organism evidence="1">
    <name type="scientific">marine sediment metagenome</name>
    <dbReference type="NCBI Taxonomy" id="412755"/>
    <lineage>
        <taxon>unclassified sequences</taxon>
        <taxon>metagenomes</taxon>
        <taxon>ecological metagenomes</taxon>
    </lineage>
</organism>
<comment type="caution">
    <text evidence="1">The sequence shown here is derived from an EMBL/GenBank/DDBJ whole genome shotgun (WGS) entry which is preliminary data.</text>
</comment>
<sequence length="146" mass="16136">MASNKPEVIWKGDEVMIKLHNTAIQNLQFASVFLKGAIKVKLTGNRSGRVYRVPGTKVFYTASAPGEPPASRLGDLKGAISHRVNKNNLEAFVGPRLLGSDPDKQYPKWLELGTPKGQMSPRPYMAPSFQENKAAIVQIMKDGWNE</sequence>
<proteinExistence type="predicted"/>
<name>A0A0F8VWC7_9ZZZZ</name>
<protein>
    <submittedName>
        <fullName evidence="1">Uncharacterized protein</fullName>
    </submittedName>
</protein>
<dbReference type="EMBL" id="LAZR01068937">
    <property type="protein sequence ID" value="KKK48693.1"/>
    <property type="molecule type" value="Genomic_DNA"/>
</dbReference>
<evidence type="ECO:0000313" key="1">
    <source>
        <dbReference type="EMBL" id="KKK48693.1"/>
    </source>
</evidence>
<accession>A0A0F8VWC7</accession>
<reference evidence="1" key="1">
    <citation type="journal article" date="2015" name="Nature">
        <title>Complex archaea that bridge the gap between prokaryotes and eukaryotes.</title>
        <authorList>
            <person name="Spang A."/>
            <person name="Saw J.H."/>
            <person name="Jorgensen S.L."/>
            <person name="Zaremba-Niedzwiedzka K."/>
            <person name="Martijn J."/>
            <person name="Lind A.E."/>
            <person name="van Eijk R."/>
            <person name="Schleper C."/>
            <person name="Guy L."/>
            <person name="Ettema T.J."/>
        </authorList>
    </citation>
    <scope>NUCLEOTIDE SEQUENCE</scope>
</reference>
<dbReference type="AlphaFoldDB" id="A0A0F8VWC7"/>
<gene>
    <name evidence="1" type="ORF">LCGC14_3142550</name>
</gene>